<dbReference type="InterPro" id="IPR019704">
    <property type="entry name" value="Flagellar_assmbl_FliX_class2"/>
</dbReference>
<keyword evidence="2" id="KW-0282">Flagellum</keyword>
<reference evidence="3" key="1">
    <citation type="journal article" date="2019" name="Int. J. Syst. Evol. Microbiol.">
        <title>The Global Catalogue of Microorganisms (GCM) 10K type strain sequencing project: providing services to taxonomists for standard genome sequencing and annotation.</title>
        <authorList>
            <consortium name="The Broad Institute Genomics Platform"/>
            <consortium name="The Broad Institute Genome Sequencing Center for Infectious Disease"/>
            <person name="Wu L."/>
            <person name="Ma J."/>
        </authorList>
    </citation>
    <scope>NUCLEOTIDE SEQUENCE [LARGE SCALE GENOMIC DNA]</scope>
    <source>
        <strain evidence="3">KCTC 15012</strain>
    </source>
</reference>
<dbReference type="Pfam" id="PF10768">
    <property type="entry name" value="FliX"/>
    <property type="match status" value="1"/>
</dbReference>
<gene>
    <name evidence="2" type="ORF">ACFSNB_07240</name>
</gene>
<feature type="region of interest" description="Disordered" evidence="1">
    <location>
        <begin position="1"/>
        <end position="25"/>
    </location>
</feature>
<keyword evidence="3" id="KW-1185">Reference proteome</keyword>
<feature type="compositionally biased region" description="Gly residues" evidence="1">
    <location>
        <begin position="1"/>
        <end position="12"/>
    </location>
</feature>
<proteinExistence type="predicted"/>
<evidence type="ECO:0000313" key="2">
    <source>
        <dbReference type="EMBL" id="MFD2233596.1"/>
    </source>
</evidence>
<dbReference type="Proteomes" id="UP001597296">
    <property type="component" value="Unassembled WGS sequence"/>
</dbReference>
<dbReference type="EMBL" id="JBHUIY010000011">
    <property type="protein sequence ID" value="MFD2233596.1"/>
    <property type="molecule type" value="Genomic_DNA"/>
</dbReference>
<keyword evidence="2" id="KW-0966">Cell projection</keyword>
<sequence>MKISGIGAGGAVAGAPRRTDKTAKGDGFRRTLAESLEAGEEPVAVEAPVGLTAVDALLMVQQDGGATGREARRRLVRRGQDLIEGLEDLRHGLLLGEIPAARVAALAQTLRTRRESCDDPRLGTILDEIELRVAVELAKLSPRA</sequence>
<dbReference type="RefSeq" id="WP_377315408.1">
    <property type="nucleotide sequence ID" value="NZ_JBHUIY010000011.1"/>
</dbReference>
<accession>A0ABW5C9M6</accession>
<organism evidence="2 3">
    <name type="scientific">Phaeospirillum tilakii</name>
    <dbReference type="NCBI Taxonomy" id="741673"/>
    <lineage>
        <taxon>Bacteria</taxon>
        <taxon>Pseudomonadati</taxon>
        <taxon>Pseudomonadota</taxon>
        <taxon>Alphaproteobacteria</taxon>
        <taxon>Rhodospirillales</taxon>
        <taxon>Rhodospirillaceae</taxon>
        <taxon>Phaeospirillum</taxon>
    </lineage>
</organism>
<name>A0ABW5C9M6_9PROT</name>
<evidence type="ECO:0000256" key="1">
    <source>
        <dbReference type="SAM" id="MobiDB-lite"/>
    </source>
</evidence>
<comment type="caution">
    <text evidence="2">The sequence shown here is derived from an EMBL/GenBank/DDBJ whole genome shotgun (WGS) entry which is preliminary data.</text>
</comment>
<keyword evidence="2" id="KW-0969">Cilium</keyword>
<protein>
    <submittedName>
        <fullName evidence="2">Flagellar assembly protein FliX</fullName>
    </submittedName>
</protein>
<evidence type="ECO:0000313" key="3">
    <source>
        <dbReference type="Proteomes" id="UP001597296"/>
    </source>
</evidence>